<feature type="region of interest" description="Disordered" evidence="2">
    <location>
        <begin position="655"/>
        <end position="697"/>
    </location>
</feature>
<dbReference type="InterPro" id="IPR007365">
    <property type="entry name" value="TFR-like_dimer_dom"/>
</dbReference>
<dbReference type="Gene3D" id="3.40.630.10">
    <property type="entry name" value="Zn peptidases"/>
    <property type="match status" value="1"/>
</dbReference>
<evidence type="ECO:0000256" key="2">
    <source>
        <dbReference type="SAM" id="MobiDB-lite"/>
    </source>
</evidence>
<evidence type="ECO:0000313" key="7">
    <source>
        <dbReference type="Proteomes" id="UP001345013"/>
    </source>
</evidence>
<sequence length="726" mass="78497">MAQWTADRWAENGFDSRLIEYHTYLNYPVAQSLSFSANGTMREVNLEEAVLEEDPTTGWPNRVPTFHGYSFSGQAEAEYVYVGRGQQADFERLVELGVELEGKIALARYGGPFRGLKVKNAQSYGMIGCVIFTDTGDDNNVTEAKGYAAYPHGKARNPTTVQRGSVLYLSTYPGDPTTPGYPSKPDSPRTGIEAVTPQIPSLPLSWVEAQPLIQALDGYGTSGEEVNRTRWVGAFNASYNTGPAPGVTLSMSNEMKDNTTAIWNAIGIINGTSQDEVIVLGNHRDAWIIGGAADPNSGSAAMIELSKAFGKLLATGWQPKRTIVLCSWDAEEYGLLGSTEFVEEFIPWLSGAAVSYLNIDVGTSGPDPDISATPDLREVAIQTMKKVVYDDYRGYNNLTLYDVWYGLGAVTGVLGSGSDYTAFVHNGISSIDMGANPGPSDAIYPYHSNYDSYHWMATYGDPGFNTHKVMCRYLTLLAYELATREIIPLDVGNYGVQMTSYLTELESTVQEGGDNYTSLDLSPIRSAIETFNASAAAMSDLIASTSPSDTETVNRVNAKLRDYSRGFVSQGGLPNREFYKHVVFAPGLDTGYAAVTYGGVTEAITFYHNATMAQEWLDAMQDPTTGLAAAYLEGHILSQDAGVLPKDKLASKMAAASAPYPGGPQAGGPGQMNQPQQQGGYVSCSRRPQGTNSADCLHSQANNNINHIIQVKVLHKDKAVHPALPL</sequence>
<evidence type="ECO:0000259" key="3">
    <source>
        <dbReference type="Pfam" id="PF02225"/>
    </source>
</evidence>
<keyword evidence="7" id="KW-1185">Reference proteome</keyword>
<dbReference type="Gene3D" id="3.50.30.30">
    <property type="match status" value="1"/>
</dbReference>
<dbReference type="SUPFAM" id="SSF47672">
    <property type="entry name" value="Transferrin receptor-like dimerisation domain"/>
    <property type="match status" value="1"/>
</dbReference>
<dbReference type="PANTHER" id="PTHR10404:SF46">
    <property type="entry name" value="VACUOLAR PROTEIN SORTING-ASSOCIATED PROTEIN 70"/>
    <property type="match status" value="1"/>
</dbReference>
<dbReference type="SUPFAM" id="SSF52025">
    <property type="entry name" value="PA domain"/>
    <property type="match status" value="1"/>
</dbReference>
<dbReference type="InterPro" id="IPR046450">
    <property type="entry name" value="PA_dom_sf"/>
</dbReference>
<dbReference type="EMBL" id="JAVRRG010000113">
    <property type="protein sequence ID" value="KAK5084182.1"/>
    <property type="molecule type" value="Genomic_DNA"/>
</dbReference>
<organism evidence="6 7">
    <name type="scientific">Lithohypha guttulata</name>
    <dbReference type="NCBI Taxonomy" id="1690604"/>
    <lineage>
        <taxon>Eukaryota</taxon>
        <taxon>Fungi</taxon>
        <taxon>Dikarya</taxon>
        <taxon>Ascomycota</taxon>
        <taxon>Pezizomycotina</taxon>
        <taxon>Eurotiomycetes</taxon>
        <taxon>Chaetothyriomycetidae</taxon>
        <taxon>Chaetothyriales</taxon>
        <taxon>Trichomeriaceae</taxon>
        <taxon>Lithohypha</taxon>
    </lineage>
</organism>
<dbReference type="InterPro" id="IPR039373">
    <property type="entry name" value="Peptidase_M28B"/>
</dbReference>
<evidence type="ECO:0000313" key="6">
    <source>
        <dbReference type="EMBL" id="KAK5084182.1"/>
    </source>
</evidence>
<dbReference type="CDD" id="cd02121">
    <property type="entry name" value="PA_GCPII_like"/>
    <property type="match status" value="1"/>
</dbReference>
<reference evidence="6 7" key="1">
    <citation type="submission" date="2023-08" db="EMBL/GenBank/DDBJ databases">
        <title>Black Yeasts Isolated from many extreme environments.</title>
        <authorList>
            <person name="Coleine C."/>
            <person name="Stajich J.E."/>
            <person name="Selbmann L."/>
        </authorList>
    </citation>
    <scope>NUCLEOTIDE SEQUENCE [LARGE SCALE GENOMIC DNA]</scope>
    <source>
        <strain evidence="6 7">CCFEE 5885</strain>
    </source>
</reference>
<dbReference type="PANTHER" id="PTHR10404">
    <property type="entry name" value="N-ACETYLATED-ALPHA-LINKED ACIDIC DIPEPTIDASE"/>
    <property type="match status" value="1"/>
</dbReference>
<feature type="domain" description="Peptidase M28" evidence="5">
    <location>
        <begin position="264"/>
        <end position="453"/>
    </location>
</feature>
<comment type="similarity">
    <text evidence="1">Belongs to the peptidase M28 family. M28B subfamily.</text>
</comment>
<feature type="compositionally biased region" description="Polar residues" evidence="2">
    <location>
        <begin position="686"/>
        <end position="697"/>
    </location>
</feature>
<evidence type="ECO:0000256" key="1">
    <source>
        <dbReference type="ARBA" id="ARBA00005634"/>
    </source>
</evidence>
<dbReference type="InterPro" id="IPR003137">
    <property type="entry name" value="PA_domain"/>
</dbReference>
<dbReference type="CDD" id="cd08022">
    <property type="entry name" value="M28_PSMA_like"/>
    <property type="match status" value="1"/>
</dbReference>
<dbReference type="Gene3D" id="1.20.930.40">
    <property type="entry name" value="Transferrin receptor-like, dimerisation domain"/>
    <property type="match status" value="1"/>
</dbReference>
<dbReference type="Proteomes" id="UP001345013">
    <property type="component" value="Unassembled WGS sequence"/>
</dbReference>
<feature type="compositionally biased region" description="Low complexity" evidence="2">
    <location>
        <begin position="671"/>
        <end position="680"/>
    </location>
</feature>
<evidence type="ECO:0000259" key="4">
    <source>
        <dbReference type="Pfam" id="PF04253"/>
    </source>
</evidence>
<protein>
    <recommendedName>
        <fullName evidence="8">Glutamate carboxypeptidase</fullName>
    </recommendedName>
</protein>
<feature type="domain" description="PA" evidence="3">
    <location>
        <begin position="80"/>
        <end position="147"/>
    </location>
</feature>
<comment type="caution">
    <text evidence="6">The sequence shown here is derived from an EMBL/GenBank/DDBJ whole genome shotgun (WGS) entry which is preliminary data.</text>
</comment>
<dbReference type="Pfam" id="PF04253">
    <property type="entry name" value="TFR_dimer"/>
    <property type="match status" value="1"/>
</dbReference>
<dbReference type="InterPro" id="IPR007484">
    <property type="entry name" value="Peptidase_M28"/>
</dbReference>
<proteinExistence type="inferred from homology"/>
<dbReference type="InterPro" id="IPR036757">
    <property type="entry name" value="TFR-like_dimer_dom_sf"/>
</dbReference>
<gene>
    <name evidence="6" type="ORF">LTR24_007480</name>
</gene>
<evidence type="ECO:0000259" key="5">
    <source>
        <dbReference type="Pfam" id="PF04389"/>
    </source>
</evidence>
<dbReference type="SUPFAM" id="SSF53187">
    <property type="entry name" value="Zn-dependent exopeptidases"/>
    <property type="match status" value="1"/>
</dbReference>
<feature type="domain" description="Transferrin receptor-like dimerisation" evidence="4">
    <location>
        <begin position="519"/>
        <end position="620"/>
    </location>
</feature>
<dbReference type="Pfam" id="PF04389">
    <property type="entry name" value="Peptidase_M28"/>
    <property type="match status" value="1"/>
</dbReference>
<accession>A0ABR0K2R0</accession>
<dbReference type="Pfam" id="PF02225">
    <property type="entry name" value="PA"/>
    <property type="match status" value="1"/>
</dbReference>
<evidence type="ECO:0008006" key="8">
    <source>
        <dbReference type="Google" id="ProtNLM"/>
    </source>
</evidence>
<name>A0ABR0K2R0_9EURO</name>